<dbReference type="EMBL" id="CAVLGL010000089">
    <property type="protein sequence ID" value="CAK1594215.1"/>
    <property type="molecule type" value="Genomic_DNA"/>
</dbReference>
<feature type="region of interest" description="Disordered" evidence="1">
    <location>
        <begin position="26"/>
        <end position="116"/>
    </location>
</feature>
<feature type="chain" id="PRO_5043886414" evidence="2">
    <location>
        <begin position="22"/>
        <end position="222"/>
    </location>
</feature>
<evidence type="ECO:0000256" key="1">
    <source>
        <dbReference type="SAM" id="MobiDB-lite"/>
    </source>
</evidence>
<accession>A0AAV1LFF6</accession>
<protein>
    <submittedName>
        <fullName evidence="3">Uncharacterized protein</fullName>
    </submittedName>
</protein>
<dbReference type="Proteomes" id="UP001314205">
    <property type="component" value="Unassembled WGS sequence"/>
</dbReference>
<sequence>MVQLLTVQIIVFIAIVDVAHSLVKDKGNKTSHDVNNHVTEFETRRKSKTDIKKLKMDIKNSRSTSSSSGEKENSSAEGSDQSLELSSSSESASSARDKKKRNKPKSSKERTGWRKWHRNCPKCPEDMAKKWRDPSIQWICGAYQRARRTFKSKCMMIYRNCQDGTMFVEIYKGRCQNDSADDSQPHGDHFFYEYNVILTDDSSDETKSAAASSRASGSDADY</sequence>
<comment type="caution">
    <text evidence="3">The sequence shown here is derived from an EMBL/GenBank/DDBJ whole genome shotgun (WGS) entry which is preliminary data.</text>
</comment>
<keyword evidence="4" id="KW-1185">Reference proteome</keyword>
<dbReference type="Gene3D" id="3.30.60.30">
    <property type="match status" value="1"/>
</dbReference>
<organism evidence="3 4">
    <name type="scientific">Parnassius mnemosyne</name>
    <name type="common">clouded apollo</name>
    <dbReference type="NCBI Taxonomy" id="213953"/>
    <lineage>
        <taxon>Eukaryota</taxon>
        <taxon>Metazoa</taxon>
        <taxon>Ecdysozoa</taxon>
        <taxon>Arthropoda</taxon>
        <taxon>Hexapoda</taxon>
        <taxon>Insecta</taxon>
        <taxon>Pterygota</taxon>
        <taxon>Neoptera</taxon>
        <taxon>Endopterygota</taxon>
        <taxon>Lepidoptera</taxon>
        <taxon>Glossata</taxon>
        <taxon>Ditrysia</taxon>
        <taxon>Papilionoidea</taxon>
        <taxon>Papilionidae</taxon>
        <taxon>Parnassiinae</taxon>
        <taxon>Parnassini</taxon>
        <taxon>Parnassius</taxon>
        <taxon>Driopa</taxon>
    </lineage>
</organism>
<gene>
    <name evidence="3" type="ORF">PARMNEM_LOCUS13889</name>
</gene>
<feature type="compositionally biased region" description="Low complexity" evidence="1">
    <location>
        <begin position="208"/>
        <end position="222"/>
    </location>
</feature>
<feature type="compositionally biased region" description="Low complexity" evidence="1">
    <location>
        <begin position="75"/>
        <end position="94"/>
    </location>
</feature>
<reference evidence="3 4" key="1">
    <citation type="submission" date="2023-11" db="EMBL/GenBank/DDBJ databases">
        <authorList>
            <person name="Hedman E."/>
            <person name="Englund M."/>
            <person name="Stromberg M."/>
            <person name="Nyberg Akerstrom W."/>
            <person name="Nylinder S."/>
            <person name="Jareborg N."/>
            <person name="Kallberg Y."/>
            <person name="Kronander E."/>
        </authorList>
    </citation>
    <scope>NUCLEOTIDE SEQUENCE [LARGE SCALE GENOMIC DNA]</scope>
</reference>
<feature type="compositionally biased region" description="Basic and acidic residues" evidence="1">
    <location>
        <begin position="26"/>
        <end position="60"/>
    </location>
</feature>
<name>A0AAV1LFF6_9NEOP</name>
<evidence type="ECO:0000313" key="3">
    <source>
        <dbReference type="EMBL" id="CAK1594215.1"/>
    </source>
</evidence>
<proteinExistence type="predicted"/>
<feature type="region of interest" description="Disordered" evidence="1">
    <location>
        <begin position="203"/>
        <end position="222"/>
    </location>
</feature>
<evidence type="ECO:0000256" key="2">
    <source>
        <dbReference type="SAM" id="SignalP"/>
    </source>
</evidence>
<evidence type="ECO:0000313" key="4">
    <source>
        <dbReference type="Proteomes" id="UP001314205"/>
    </source>
</evidence>
<keyword evidence="2" id="KW-0732">Signal</keyword>
<feature type="signal peptide" evidence="2">
    <location>
        <begin position="1"/>
        <end position="21"/>
    </location>
</feature>
<dbReference type="AlphaFoldDB" id="A0AAV1LFF6"/>